<reference evidence="7 8" key="1">
    <citation type="submission" date="2023-09" db="EMBL/GenBank/DDBJ databases">
        <authorList>
            <person name="Golyshina O.V."/>
            <person name="Lunev E.A."/>
            <person name="Bargiela R."/>
            <person name="Gaines M.C."/>
            <person name="Daum B."/>
            <person name="Bale N.J."/>
            <person name="Koenen M."/>
            <person name="Sinninghe Damst J.S."/>
            <person name="Yakimov M."/>
            <person name="Golyshin P.N."/>
        </authorList>
    </citation>
    <scope>NUCLEOTIDE SEQUENCE [LARGE SCALE GENOMIC DNA]</scope>
    <source>
        <strain evidence="7 8">M1</strain>
    </source>
</reference>
<dbReference type="Gene3D" id="3.40.47.10">
    <property type="match status" value="2"/>
</dbReference>
<proteinExistence type="inferred from homology"/>
<name>A0AAX4NIQ3_9ARCH</name>
<dbReference type="GeneID" id="95968448"/>
<evidence type="ECO:0000256" key="4">
    <source>
        <dbReference type="ARBA" id="ARBA00023315"/>
    </source>
</evidence>
<gene>
    <name evidence="7" type="ORF">OXIME_001710</name>
</gene>
<evidence type="ECO:0000259" key="6">
    <source>
        <dbReference type="Pfam" id="PF02803"/>
    </source>
</evidence>
<dbReference type="InterPro" id="IPR016039">
    <property type="entry name" value="Thiolase-like"/>
</dbReference>
<evidence type="ECO:0000256" key="2">
    <source>
        <dbReference type="ARBA" id="ARBA00022679"/>
    </source>
</evidence>
<keyword evidence="2" id="KW-0808">Transferase</keyword>
<dbReference type="InterPro" id="IPR020613">
    <property type="entry name" value="Thiolase_CS"/>
</dbReference>
<dbReference type="PANTHER" id="PTHR43365">
    <property type="entry name" value="BLR7806 PROTEIN"/>
    <property type="match status" value="1"/>
</dbReference>
<accession>A0AAX4NIQ3</accession>
<dbReference type="KEGG" id="omr:OXIME_001710"/>
<dbReference type="InterPro" id="IPR020616">
    <property type="entry name" value="Thiolase_N"/>
</dbReference>
<sequence>MSVRKLEEAYVVESLRTPIGRRNGSLRDLHPVDLLGDITKAMIRKTSVEPSQIEDFIIGCVSQAGDQGFNIARNAWISAGLPESVPGVTLDRQCGSSLQALQFATAGIMSGQYSAVMAGGVESMTRVPLGSTINSTGNPITLGLKMRYGLEKEWFSQAKGAELIANNWHIKREEMDTFSFNSHRKAFAASESMQREIVPVKIGIKQDETGEFITFDHDEGVRPNADLNKMRELPPAFTGLKLITAGNSSQISDGSSLSLIANDEFSRKNNLKPRAKVIETAVVGVNPVTMLTGPIPVTRKLLERAGMSIDQIDLFEVNEAFAPVVLAWQEEFDVPSEKLNVHGGAIALGHPLGATGTRILATMINALELRGKKIGLIAICEGGGMANGAIIEKIQE</sequence>
<dbReference type="PIRSF" id="PIRSF000429">
    <property type="entry name" value="Ac-CoA_Ac_transf"/>
    <property type="match status" value="1"/>
</dbReference>
<dbReference type="Pfam" id="PF00108">
    <property type="entry name" value="Thiolase_N"/>
    <property type="match status" value="1"/>
</dbReference>
<dbReference type="SUPFAM" id="SSF53901">
    <property type="entry name" value="Thiolase-like"/>
    <property type="match status" value="1"/>
</dbReference>
<dbReference type="GO" id="GO:0008299">
    <property type="term" value="P:isoprenoid biosynthetic process"/>
    <property type="evidence" value="ECO:0007669"/>
    <property type="project" value="UniProtKB-KW"/>
</dbReference>
<organism evidence="7 8">
    <name type="scientific">Oxyplasma meridianum</name>
    <dbReference type="NCBI Taxonomy" id="3073602"/>
    <lineage>
        <taxon>Archaea</taxon>
        <taxon>Methanobacteriati</taxon>
        <taxon>Thermoplasmatota</taxon>
        <taxon>Thermoplasmata</taxon>
        <taxon>Thermoplasmatales</taxon>
        <taxon>Thermoplasmataceae</taxon>
        <taxon>Oxyplasma</taxon>
    </lineage>
</organism>
<evidence type="ECO:0000313" key="8">
    <source>
        <dbReference type="Proteomes" id="UP001451606"/>
    </source>
</evidence>
<dbReference type="PANTHER" id="PTHR43365:SF1">
    <property type="entry name" value="ACETYL-COA C-ACYLTRANSFERASE"/>
    <property type="match status" value="1"/>
</dbReference>
<dbReference type="InterPro" id="IPR020617">
    <property type="entry name" value="Thiolase_C"/>
</dbReference>
<evidence type="ECO:0000256" key="3">
    <source>
        <dbReference type="ARBA" id="ARBA00023229"/>
    </source>
</evidence>
<dbReference type="InterPro" id="IPR020610">
    <property type="entry name" value="Thiolase_AS"/>
</dbReference>
<comment type="similarity">
    <text evidence="1">Belongs to the thiolase-like superfamily. Thiolase family.</text>
</comment>
<dbReference type="CDD" id="cd00751">
    <property type="entry name" value="thiolase"/>
    <property type="match status" value="1"/>
</dbReference>
<dbReference type="RefSeq" id="WP_393971433.1">
    <property type="nucleotide sequence ID" value="NZ_CP133772.1"/>
</dbReference>
<evidence type="ECO:0000313" key="7">
    <source>
        <dbReference type="EMBL" id="WYY01113.1"/>
    </source>
</evidence>
<keyword evidence="4" id="KW-0012">Acyltransferase</keyword>
<feature type="domain" description="Thiolase C-terminal" evidence="6">
    <location>
        <begin position="271"/>
        <end position="393"/>
    </location>
</feature>
<protein>
    <submittedName>
        <fullName evidence="7">Thiolase family protein</fullName>
    </submittedName>
</protein>
<keyword evidence="3" id="KW-0414">Isoprene biosynthesis</keyword>
<dbReference type="Proteomes" id="UP001451606">
    <property type="component" value="Chromosome"/>
</dbReference>
<dbReference type="Pfam" id="PF02803">
    <property type="entry name" value="Thiolase_C"/>
    <property type="match status" value="1"/>
</dbReference>
<dbReference type="PROSITE" id="PS00737">
    <property type="entry name" value="THIOLASE_2"/>
    <property type="match status" value="1"/>
</dbReference>
<evidence type="ECO:0000259" key="5">
    <source>
        <dbReference type="Pfam" id="PF00108"/>
    </source>
</evidence>
<keyword evidence="8" id="KW-1185">Reference proteome</keyword>
<dbReference type="InterPro" id="IPR002155">
    <property type="entry name" value="Thiolase"/>
</dbReference>
<dbReference type="AlphaFoldDB" id="A0AAX4NIQ3"/>
<dbReference type="EMBL" id="CP133772">
    <property type="protein sequence ID" value="WYY01113.1"/>
    <property type="molecule type" value="Genomic_DNA"/>
</dbReference>
<dbReference type="GO" id="GO:0016747">
    <property type="term" value="F:acyltransferase activity, transferring groups other than amino-acyl groups"/>
    <property type="evidence" value="ECO:0007669"/>
    <property type="project" value="InterPro"/>
</dbReference>
<evidence type="ECO:0000256" key="1">
    <source>
        <dbReference type="ARBA" id="ARBA00010982"/>
    </source>
</evidence>
<dbReference type="NCBIfam" id="TIGR01930">
    <property type="entry name" value="AcCoA-C-Actrans"/>
    <property type="match status" value="1"/>
</dbReference>
<feature type="domain" description="Thiolase N-terminal" evidence="5">
    <location>
        <begin position="10"/>
        <end position="262"/>
    </location>
</feature>
<dbReference type="PROSITE" id="PS00099">
    <property type="entry name" value="THIOLASE_3"/>
    <property type="match status" value="1"/>
</dbReference>